<protein>
    <recommendedName>
        <fullName evidence="2">DUF6533 domain-containing protein</fullName>
    </recommendedName>
</protein>
<keyword evidence="1" id="KW-0812">Transmembrane</keyword>
<evidence type="ECO:0000313" key="4">
    <source>
        <dbReference type="Proteomes" id="UP000298327"/>
    </source>
</evidence>
<dbReference type="Proteomes" id="UP000298327">
    <property type="component" value="Unassembled WGS sequence"/>
</dbReference>
<evidence type="ECO:0000313" key="3">
    <source>
        <dbReference type="EMBL" id="TFY53094.1"/>
    </source>
</evidence>
<feature type="transmembrane region" description="Helical" evidence="1">
    <location>
        <begin position="251"/>
        <end position="270"/>
    </location>
</feature>
<keyword evidence="4" id="KW-1185">Reference proteome</keyword>
<accession>A0A4Y9XS02</accession>
<dbReference type="OrthoDB" id="3341843at2759"/>
<dbReference type="EMBL" id="SEOQ01001203">
    <property type="protein sequence ID" value="TFY53094.1"/>
    <property type="molecule type" value="Genomic_DNA"/>
</dbReference>
<feature type="transmembrane region" description="Helical" evidence="1">
    <location>
        <begin position="152"/>
        <end position="175"/>
    </location>
</feature>
<evidence type="ECO:0000259" key="2">
    <source>
        <dbReference type="Pfam" id="PF20151"/>
    </source>
</evidence>
<feature type="domain" description="DUF6533" evidence="2">
    <location>
        <begin position="65"/>
        <end position="108"/>
    </location>
</feature>
<evidence type="ECO:0000256" key="1">
    <source>
        <dbReference type="SAM" id="Phobius"/>
    </source>
</evidence>
<name>A0A4Y9XS02_9AGAM</name>
<keyword evidence="1" id="KW-1133">Transmembrane helix</keyword>
<comment type="caution">
    <text evidence="3">The sequence shown here is derived from an EMBL/GenBank/DDBJ whole genome shotgun (WGS) entry which is preliminary data.</text>
</comment>
<dbReference type="InterPro" id="IPR045340">
    <property type="entry name" value="DUF6533"/>
</dbReference>
<sequence>MSPCIATGNQARDAYKDESKASGWTMNMDLAAMETIVTALQQMRIVTMAPQRTAAFYWTDDLDNAVGSFTLLAYDYFLTLPDEVGVVWGSHWTITMPIFLLNRYVPFVNTGVAIYSGLGLDISDGTCHALYSTIASILVLRTWAIWGKDKMVGYGLGILLAMSCIAMSVVVVKFLKSMKFTPINHISPQLRGCLITDSDRLQYICYAISLGYESTILFLTLIKGVQHLKWPGSSVKTSKLRLIVSLYRDGVLAYLLIFVSSVANVLILLLGPSGYANILIVTQRVLHVVLTNCILLSIRRNVLAVSLVPTHPQAMELQDIQ</sequence>
<dbReference type="Pfam" id="PF20151">
    <property type="entry name" value="DUF6533"/>
    <property type="match status" value="1"/>
</dbReference>
<organism evidence="3 4">
    <name type="scientific">Dentipellis fragilis</name>
    <dbReference type="NCBI Taxonomy" id="205917"/>
    <lineage>
        <taxon>Eukaryota</taxon>
        <taxon>Fungi</taxon>
        <taxon>Dikarya</taxon>
        <taxon>Basidiomycota</taxon>
        <taxon>Agaricomycotina</taxon>
        <taxon>Agaricomycetes</taxon>
        <taxon>Russulales</taxon>
        <taxon>Hericiaceae</taxon>
        <taxon>Dentipellis</taxon>
    </lineage>
</organism>
<keyword evidence="1" id="KW-0472">Membrane</keyword>
<reference evidence="3 4" key="1">
    <citation type="submission" date="2019-02" db="EMBL/GenBank/DDBJ databases">
        <title>Genome sequencing of the rare red list fungi Dentipellis fragilis.</title>
        <authorList>
            <person name="Buettner E."/>
            <person name="Kellner H."/>
        </authorList>
    </citation>
    <scope>NUCLEOTIDE SEQUENCE [LARGE SCALE GENOMIC DNA]</scope>
    <source>
        <strain evidence="3 4">DSM 105465</strain>
    </source>
</reference>
<proteinExistence type="predicted"/>
<gene>
    <name evidence="3" type="ORF">EVG20_g10270</name>
</gene>
<dbReference type="AlphaFoldDB" id="A0A4Y9XS02"/>